<dbReference type="EC" id="3.4.11.10" evidence="9"/>
<comment type="subcellular location">
    <subcellularLocation>
        <location evidence="9">Cytoplasm</location>
    </subcellularLocation>
</comment>
<feature type="binding site" evidence="9">
    <location>
        <position position="273"/>
    </location>
    <ligand>
        <name>Mn(2+)</name>
        <dbReference type="ChEBI" id="CHEBI:29035"/>
        <label>1</label>
    </ligand>
</feature>
<organism evidence="11 12">
    <name type="scientific">Oxalobacter vibrioformis</name>
    <dbReference type="NCBI Taxonomy" id="933080"/>
    <lineage>
        <taxon>Bacteria</taxon>
        <taxon>Pseudomonadati</taxon>
        <taxon>Pseudomonadota</taxon>
        <taxon>Betaproteobacteria</taxon>
        <taxon>Burkholderiales</taxon>
        <taxon>Oxalobacteraceae</taxon>
        <taxon>Oxalobacter</taxon>
    </lineage>
</organism>
<proteinExistence type="inferred from homology"/>
<protein>
    <recommendedName>
        <fullName evidence="9">Probable cytosol aminopeptidase</fullName>
        <ecNumber evidence="9">3.4.11.1</ecNumber>
    </recommendedName>
    <alternativeName>
        <fullName evidence="9">Leucine aminopeptidase</fullName>
        <shortName evidence="9">LAP</shortName>
        <ecNumber evidence="9">3.4.11.10</ecNumber>
    </alternativeName>
    <alternativeName>
        <fullName evidence="9">Leucyl aminopeptidase</fullName>
    </alternativeName>
</protein>
<evidence type="ECO:0000256" key="6">
    <source>
        <dbReference type="ARBA" id="ARBA00022723"/>
    </source>
</evidence>
<feature type="binding site" evidence="9">
    <location>
        <position position="352"/>
    </location>
    <ligand>
        <name>Mn(2+)</name>
        <dbReference type="ChEBI" id="CHEBI:29035"/>
        <label>2</label>
    </ligand>
</feature>
<evidence type="ECO:0000313" key="12">
    <source>
        <dbReference type="Proteomes" id="UP001156215"/>
    </source>
</evidence>
<keyword evidence="7 9" id="KW-0378">Hydrolase</keyword>
<feature type="binding site" evidence="9">
    <location>
        <position position="273"/>
    </location>
    <ligand>
        <name>Mn(2+)</name>
        <dbReference type="ChEBI" id="CHEBI:29035"/>
        <label>2</label>
    </ligand>
</feature>
<dbReference type="GO" id="GO:0070006">
    <property type="term" value="F:metalloaminopeptidase activity"/>
    <property type="evidence" value="ECO:0007669"/>
    <property type="project" value="InterPro"/>
</dbReference>
<dbReference type="Pfam" id="PF02789">
    <property type="entry name" value="Peptidase_M17_N"/>
    <property type="match status" value="1"/>
</dbReference>
<evidence type="ECO:0000256" key="8">
    <source>
        <dbReference type="ARBA" id="ARBA00023211"/>
    </source>
</evidence>
<feature type="binding site" evidence="9">
    <location>
        <position position="350"/>
    </location>
    <ligand>
        <name>Mn(2+)</name>
        <dbReference type="ChEBI" id="CHEBI:29035"/>
        <label>1</label>
    </ligand>
</feature>
<comment type="similarity">
    <text evidence="3 9">Belongs to the peptidase M17 family.</text>
</comment>
<feature type="active site" evidence="9">
    <location>
        <position position="354"/>
    </location>
</feature>
<dbReference type="NCBIfam" id="NF002073">
    <property type="entry name" value="PRK00913.1-2"/>
    <property type="match status" value="1"/>
</dbReference>
<dbReference type="InterPro" id="IPR008283">
    <property type="entry name" value="Peptidase_M17_N"/>
</dbReference>
<dbReference type="Pfam" id="PF00883">
    <property type="entry name" value="Peptidase_M17"/>
    <property type="match status" value="1"/>
</dbReference>
<dbReference type="KEGG" id="ovb:NB640_08940"/>
<keyword evidence="6 9" id="KW-0479">Metal-binding</keyword>
<gene>
    <name evidence="9" type="primary">pepA</name>
    <name evidence="11" type="ORF">NB640_08940</name>
</gene>
<name>A0A9E9P204_9BURK</name>
<dbReference type="HAMAP" id="MF_00181">
    <property type="entry name" value="Cytosol_peptidase_M17"/>
    <property type="match status" value="1"/>
</dbReference>
<keyword evidence="9" id="KW-0963">Cytoplasm</keyword>
<accession>A0A9E9P204</accession>
<dbReference type="InterPro" id="IPR011356">
    <property type="entry name" value="Leucine_aapep/pepB"/>
</dbReference>
<evidence type="ECO:0000256" key="4">
    <source>
        <dbReference type="ARBA" id="ARBA00022438"/>
    </source>
</evidence>
<dbReference type="InterPro" id="IPR043472">
    <property type="entry name" value="Macro_dom-like"/>
</dbReference>
<keyword evidence="4 9" id="KW-0031">Aminopeptidase</keyword>
<dbReference type="GO" id="GO:0005737">
    <property type="term" value="C:cytoplasm"/>
    <property type="evidence" value="ECO:0007669"/>
    <property type="project" value="UniProtKB-SubCell"/>
</dbReference>
<dbReference type="GO" id="GO:0006508">
    <property type="term" value="P:proteolysis"/>
    <property type="evidence" value="ECO:0007669"/>
    <property type="project" value="UniProtKB-KW"/>
</dbReference>
<dbReference type="InterPro" id="IPR023042">
    <property type="entry name" value="Peptidase_M17_leu_NH2_pept"/>
</dbReference>
<dbReference type="EC" id="3.4.11.1" evidence="9"/>
<dbReference type="EMBL" id="CP098242">
    <property type="protein sequence ID" value="WAW09374.1"/>
    <property type="molecule type" value="Genomic_DNA"/>
</dbReference>
<dbReference type="PANTHER" id="PTHR11963:SF23">
    <property type="entry name" value="CYTOSOL AMINOPEPTIDASE"/>
    <property type="match status" value="1"/>
</dbReference>
<reference evidence="11" key="1">
    <citation type="journal article" date="2022" name="Front. Microbiol.">
        <title>New perspectives on an old grouping: The genomic and phenotypic variability of Oxalobacter formigenes and the implications for calcium oxalate stone prevention.</title>
        <authorList>
            <person name="Chmiel J.A."/>
            <person name="Carr C."/>
            <person name="Stuivenberg G.A."/>
            <person name="Venema R."/>
            <person name="Chanyi R.M."/>
            <person name="Al K.F."/>
            <person name="Giguere D."/>
            <person name="Say H."/>
            <person name="Akouris P.P."/>
            <person name="Dominguez Romero S.A."/>
            <person name="Kwong A."/>
            <person name="Tai V."/>
            <person name="Koval S.F."/>
            <person name="Razvi H."/>
            <person name="Bjazevic J."/>
            <person name="Burton J.P."/>
        </authorList>
    </citation>
    <scope>NUCLEOTIDE SEQUENCE</scope>
    <source>
        <strain evidence="11">WoOx3</strain>
    </source>
</reference>
<evidence type="ECO:0000256" key="5">
    <source>
        <dbReference type="ARBA" id="ARBA00022670"/>
    </source>
</evidence>
<keyword evidence="8 9" id="KW-0464">Manganese</keyword>
<dbReference type="Gene3D" id="3.40.220.10">
    <property type="entry name" value="Leucine Aminopeptidase, subunit E, domain 1"/>
    <property type="match status" value="1"/>
</dbReference>
<feature type="binding site" evidence="9">
    <location>
        <position position="268"/>
    </location>
    <ligand>
        <name>Mn(2+)</name>
        <dbReference type="ChEBI" id="CHEBI:29035"/>
        <label>2</label>
    </ligand>
</feature>
<dbReference type="SUPFAM" id="SSF53187">
    <property type="entry name" value="Zn-dependent exopeptidases"/>
    <property type="match status" value="1"/>
</dbReference>
<evidence type="ECO:0000256" key="7">
    <source>
        <dbReference type="ARBA" id="ARBA00022801"/>
    </source>
</evidence>
<dbReference type="PRINTS" id="PR00481">
    <property type="entry name" value="LAMNOPPTDASE"/>
</dbReference>
<feature type="binding site" evidence="9">
    <location>
        <position position="352"/>
    </location>
    <ligand>
        <name>Mn(2+)</name>
        <dbReference type="ChEBI" id="CHEBI:29035"/>
        <label>1</label>
    </ligand>
</feature>
<dbReference type="SUPFAM" id="SSF52949">
    <property type="entry name" value="Macro domain-like"/>
    <property type="match status" value="1"/>
</dbReference>
<dbReference type="NCBIfam" id="NF002074">
    <property type="entry name" value="PRK00913.1-4"/>
    <property type="match status" value="1"/>
</dbReference>
<evidence type="ECO:0000256" key="3">
    <source>
        <dbReference type="ARBA" id="ARBA00009528"/>
    </source>
</evidence>
<comment type="cofactor">
    <cofactor evidence="9">
        <name>Mn(2+)</name>
        <dbReference type="ChEBI" id="CHEBI:29035"/>
    </cofactor>
    <text evidence="9">Binds 2 manganese ions per subunit.</text>
</comment>
<dbReference type="AlphaFoldDB" id="A0A9E9P204"/>
<evidence type="ECO:0000259" key="10">
    <source>
        <dbReference type="PROSITE" id="PS00631"/>
    </source>
</evidence>
<evidence type="ECO:0000256" key="1">
    <source>
        <dbReference type="ARBA" id="ARBA00000135"/>
    </source>
</evidence>
<keyword evidence="5 9" id="KW-0645">Protease</keyword>
<dbReference type="RefSeq" id="WP_269308372.1">
    <property type="nucleotide sequence ID" value="NZ_CP098242.1"/>
</dbReference>
<dbReference type="NCBIfam" id="NF002077">
    <property type="entry name" value="PRK00913.2-4"/>
    <property type="match status" value="1"/>
</dbReference>
<dbReference type="PROSITE" id="PS00631">
    <property type="entry name" value="CYTOSOL_AP"/>
    <property type="match status" value="1"/>
</dbReference>
<sequence>MDFSIKTIDKKNTLKTVKTDCIAVGVYEKGVLSPAAKELDTAKGITTALKSGDISGKASSSLLLHNIKGVNAPRILLVGLGKNEIIAEKDFTVVAKTLAQAFSSLGAKNALIALPLENIKDRPIEWAIAAILFAAGEKAYRPDVMKSKKDASSDGVKKAAFYVSGQNTAAARGAVARTRAMIKGVNLAKDLGNLPANVCTPTYLGEQAKKLASTYKFNVQVLERKQLQSLKMSSFLSVARGSDEPPKFIVLRHNGGKAKEAPVVLVGKGLTFDSGGISLKPGPGMDEMKYDMCGAAAVLGTFAAIGEMNLKQNVIGVIPSCENMPSGHANKPGDIVTSMSGQTIEILNTDAEGRLILCDALTYTERFKPDVVIDIATLTGACVVALGHHNSGLFTRDDDAHNQLAADLLAAGKASGDTAWRMPIEDIYQEQLKSNFADMANIGGQPAGCVTAACFLERFTRKYTWAHFDIAGTAWKSGAAKGATGRPVPLLCTYLFNRESRK</sequence>
<dbReference type="InterPro" id="IPR000819">
    <property type="entry name" value="Peptidase_M17_C"/>
</dbReference>
<dbReference type="GO" id="GO:0030145">
    <property type="term" value="F:manganese ion binding"/>
    <property type="evidence" value="ECO:0007669"/>
    <property type="project" value="UniProtKB-UniRule"/>
</dbReference>
<comment type="catalytic activity">
    <reaction evidence="2 9">
        <text>Release of an N-terminal amino acid, preferentially leucine, but not glutamic or aspartic acids.</text>
        <dbReference type="EC" id="3.4.11.10"/>
    </reaction>
</comment>
<feature type="active site" evidence="9">
    <location>
        <position position="280"/>
    </location>
</feature>
<comment type="catalytic activity">
    <reaction evidence="1 9">
        <text>Release of an N-terminal amino acid, Xaa-|-Yaa-, in which Xaa is preferably Leu, but may be other amino acids including Pro although not Arg or Lys, and Yaa may be Pro. Amino acid amides and methyl esters are also readily hydrolyzed, but rates on arylamides are exceedingly low.</text>
        <dbReference type="EC" id="3.4.11.1"/>
    </reaction>
</comment>
<dbReference type="CDD" id="cd00433">
    <property type="entry name" value="Peptidase_M17"/>
    <property type="match status" value="1"/>
</dbReference>
<evidence type="ECO:0000256" key="2">
    <source>
        <dbReference type="ARBA" id="ARBA00000967"/>
    </source>
</evidence>
<dbReference type="Gene3D" id="3.40.630.10">
    <property type="entry name" value="Zn peptidases"/>
    <property type="match status" value="1"/>
</dbReference>
<feature type="binding site" evidence="9">
    <location>
        <position position="291"/>
    </location>
    <ligand>
        <name>Mn(2+)</name>
        <dbReference type="ChEBI" id="CHEBI:29035"/>
        <label>2</label>
    </ligand>
</feature>
<keyword evidence="12" id="KW-1185">Reference proteome</keyword>
<feature type="domain" description="Cytosol aminopeptidase" evidence="10">
    <location>
        <begin position="348"/>
        <end position="355"/>
    </location>
</feature>
<evidence type="ECO:0000313" key="11">
    <source>
        <dbReference type="EMBL" id="WAW09374.1"/>
    </source>
</evidence>
<dbReference type="PANTHER" id="PTHR11963">
    <property type="entry name" value="LEUCINE AMINOPEPTIDASE-RELATED"/>
    <property type="match status" value="1"/>
</dbReference>
<evidence type="ECO:0000256" key="9">
    <source>
        <dbReference type="HAMAP-Rule" id="MF_00181"/>
    </source>
</evidence>
<dbReference type="FunFam" id="3.40.630.10:FF:000004">
    <property type="entry name" value="Probable cytosol aminopeptidase"/>
    <property type="match status" value="1"/>
</dbReference>
<comment type="function">
    <text evidence="9">Presumably involved in the processing and regular turnover of intracellular proteins. Catalyzes the removal of unsubstituted N-terminal amino acids from various peptides.</text>
</comment>
<dbReference type="Proteomes" id="UP001156215">
    <property type="component" value="Chromosome"/>
</dbReference>